<dbReference type="RefSeq" id="WP_354663564.1">
    <property type="nucleotide sequence ID" value="NZ_JBEXAC010000002.1"/>
</dbReference>
<proteinExistence type="predicted"/>
<keyword evidence="3" id="KW-1185">Reference proteome</keyword>
<accession>A0ABV2TDA9</accession>
<keyword evidence="1" id="KW-0732">Signal</keyword>
<feature type="chain" id="PRO_5046043229" description="DUF4468 domain-containing protein" evidence="1">
    <location>
        <begin position="23"/>
        <end position="199"/>
    </location>
</feature>
<gene>
    <name evidence="2" type="ORF">ABR189_26745</name>
</gene>
<evidence type="ECO:0008006" key="4">
    <source>
        <dbReference type="Google" id="ProtNLM"/>
    </source>
</evidence>
<name>A0ABV2TDA9_9BACT</name>
<reference evidence="2 3" key="1">
    <citation type="submission" date="2024-06" db="EMBL/GenBank/DDBJ databases">
        <title>Chitinophaga defluvii sp. nov., isolated from municipal sewage.</title>
        <authorList>
            <person name="Zhang L."/>
        </authorList>
    </citation>
    <scope>NUCLEOTIDE SEQUENCE [LARGE SCALE GENOMIC DNA]</scope>
    <source>
        <strain evidence="2 3">H8</strain>
    </source>
</reference>
<dbReference type="EMBL" id="JBEXAC010000002">
    <property type="protein sequence ID" value="MET7001012.1"/>
    <property type="molecule type" value="Genomic_DNA"/>
</dbReference>
<sequence>MKLIPKVLAGLALMALVLPASAQRIKLTDGSLAELKGETKINTEFTYDHMKVGKFDSEEEYIQKKTAEYNKKEPGKGDTWAKAWVSDRAGRFEPKFNQLFTDNSGGITAGNEPAAKYTLIFKTAFTEPGFNVGVWRQNAEMDGEAWIVETANKEKVVAKLSVNDAKGRLMGFDFDTGLRIQEAYADAAKALAKYIRKQL</sequence>
<organism evidence="2 3">
    <name type="scientific">Chitinophaga defluvii</name>
    <dbReference type="NCBI Taxonomy" id="3163343"/>
    <lineage>
        <taxon>Bacteria</taxon>
        <taxon>Pseudomonadati</taxon>
        <taxon>Bacteroidota</taxon>
        <taxon>Chitinophagia</taxon>
        <taxon>Chitinophagales</taxon>
        <taxon>Chitinophagaceae</taxon>
        <taxon>Chitinophaga</taxon>
    </lineage>
</organism>
<comment type="caution">
    <text evidence="2">The sequence shown here is derived from an EMBL/GenBank/DDBJ whole genome shotgun (WGS) entry which is preliminary data.</text>
</comment>
<evidence type="ECO:0000313" key="2">
    <source>
        <dbReference type="EMBL" id="MET7001012.1"/>
    </source>
</evidence>
<protein>
    <recommendedName>
        <fullName evidence="4">DUF4468 domain-containing protein</fullName>
    </recommendedName>
</protein>
<dbReference type="Proteomes" id="UP001549749">
    <property type="component" value="Unassembled WGS sequence"/>
</dbReference>
<evidence type="ECO:0000256" key="1">
    <source>
        <dbReference type="SAM" id="SignalP"/>
    </source>
</evidence>
<evidence type="ECO:0000313" key="3">
    <source>
        <dbReference type="Proteomes" id="UP001549749"/>
    </source>
</evidence>
<feature type="signal peptide" evidence="1">
    <location>
        <begin position="1"/>
        <end position="22"/>
    </location>
</feature>